<reference evidence="2 3" key="1">
    <citation type="submission" date="2015-01" db="EMBL/GenBank/DDBJ databases">
        <title>Complete genome of Pseudomonas batumici UCM B-321 producer of the batumin antibiotic with strong antistaphilococcal and potential anticancer activity.</title>
        <authorList>
            <person name="Klochko V.V."/>
            <person name="Zelena L.B."/>
            <person name="Elena K.A."/>
            <person name="Reva O.N."/>
        </authorList>
    </citation>
    <scope>NUCLEOTIDE SEQUENCE [LARGE SCALE GENOMIC DNA]</scope>
    <source>
        <strain evidence="2 3">UCM B-321</strain>
    </source>
</reference>
<evidence type="ECO:0000313" key="2">
    <source>
        <dbReference type="EMBL" id="KIH83519.1"/>
    </source>
</evidence>
<dbReference type="InterPro" id="IPR008030">
    <property type="entry name" value="NmrA-like"/>
</dbReference>
<comment type="caution">
    <text evidence="2">The sequence shown here is derived from an EMBL/GenBank/DDBJ whole genome shotgun (WGS) entry which is preliminary data.</text>
</comment>
<dbReference type="InterPro" id="IPR036291">
    <property type="entry name" value="NAD(P)-bd_dom_sf"/>
</dbReference>
<dbReference type="Proteomes" id="UP000031535">
    <property type="component" value="Unassembled WGS sequence"/>
</dbReference>
<dbReference type="PATRIC" id="fig|226910.6.peg.2635"/>
<protein>
    <submittedName>
        <fullName evidence="2">Putative nucleoside-diphosphate-sugar epimerase</fullName>
    </submittedName>
</protein>
<dbReference type="Gene3D" id="3.40.50.720">
    <property type="entry name" value="NAD(P)-binding Rossmann-like Domain"/>
    <property type="match status" value="1"/>
</dbReference>
<organism evidence="2 3">
    <name type="scientific">Pseudomonas batumici</name>
    <dbReference type="NCBI Taxonomy" id="226910"/>
    <lineage>
        <taxon>Bacteria</taxon>
        <taxon>Pseudomonadati</taxon>
        <taxon>Pseudomonadota</taxon>
        <taxon>Gammaproteobacteria</taxon>
        <taxon>Pseudomonadales</taxon>
        <taxon>Pseudomonadaceae</taxon>
        <taxon>Pseudomonas</taxon>
    </lineage>
</organism>
<dbReference type="Pfam" id="PF05368">
    <property type="entry name" value="NmrA"/>
    <property type="match status" value="1"/>
</dbReference>
<dbReference type="Gene3D" id="3.90.25.10">
    <property type="entry name" value="UDP-galactose 4-epimerase, domain 1"/>
    <property type="match status" value="1"/>
</dbReference>
<evidence type="ECO:0000259" key="1">
    <source>
        <dbReference type="Pfam" id="PF05368"/>
    </source>
</evidence>
<dbReference type="STRING" id="226910.UCMB321_2645"/>
<dbReference type="EMBL" id="JXDG01000035">
    <property type="protein sequence ID" value="KIH83519.1"/>
    <property type="molecule type" value="Genomic_DNA"/>
</dbReference>
<proteinExistence type="predicted"/>
<dbReference type="OrthoDB" id="109735at2"/>
<dbReference type="SUPFAM" id="SSF51735">
    <property type="entry name" value="NAD(P)-binding Rossmann-fold domains"/>
    <property type="match status" value="1"/>
</dbReference>
<feature type="domain" description="NmrA-like" evidence="1">
    <location>
        <begin position="5"/>
        <end position="270"/>
    </location>
</feature>
<dbReference type="AlphaFoldDB" id="A0A0C2EC97"/>
<evidence type="ECO:0000313" key="3">
    <source>
        <dbReference type="Proteomes" id="UP000031535"/>
    </source>
</evidence>
<name>A0A0C2EC97_9PSED</name>
<keyword evidence="3" id="KW-1185">Reference proteome</keyword>
<dbReference type="PANTHER" id="PTHR43162">
    <property type="match status" value="1"/>
</dbReference>
<dbReference type="PANTHER" id="PTHR43162:SF1">
    <property type="entry name" value="PRESTALK A DIFFERENTIATION PROTEIN A"/>
    <property type="match status" value="1"/>
</dbReference>
<gene>
    <name evidence="2" type="ORF">UCMB321_2645</name>
</gene>
<dbReference type="InterPro" id="IPR051604">
    <property type="entry name" value="Ergot_Alk_Oxidoreductase"/>
</dbReference>
<dbReference type="CDD" id="cd05231">
    <property type="entry name" value="NmrA_TMR_like_1_SDR_a"/>
    <property type="match status" value="1"/>
</dbReference>
<dbReference type="RefSeq" id="WP_040067586.1">
    <property type="nucleotide sequence ID" value="NZ_JXDG01000035.1"/>
</dbReference>
<accession>A0A0C2EC97</accession>
<sequence>MSEADILVSGATGRTGGAAIDELLKMGKHVRAYVRSDDERAAALRERGVEIAIGDFTDIDAIRAAMEGIRSAYFLYPLAGGIVEGAAYFAQAAKEAGVKAIVNMSQISARRESKSHLAQDHWISERVFDWSGVPTTHLRPTFFADWLVYPHFAKEIWARKKIEFPFENGRHAPIATDDQGRVIAHILANPAGHGGKIYSLHGPVEMNQTEIAAAMSEVLGAKIEYAPASIEAFERKMTQEYKFPPALVQHLVEVAQDYREGVFAGVNDVVEKVTGTPALSVQAFIEKYRDVYA</sequence>